<comment type="caution">
    <text evidence="1">The sequence shown here is derived from an EMBL/GenBank/DDBJ whole genome shotgun (WGS) entry which is preliminary data.</text>
</comment>
<proteinExistence type="predicted"/>
<name>A0A369PPT6_9SPHI</name>
<sequence length="294" mass="32996">MDRILFGDNQFFAVNHISDEKSRAQSIQFKSDNAIIKTLDSAREAGLNTFMCTTHDRIIGICDVIRNNPEKYEHYKIYPCMPYAHKYANAATELGIAGTIKQYVPGNVFGSLFKGGMAVLTKDYISLIELMIDAEMKMFKGINTPVIFLQNVITDLLIGLRAEEILMAFYNHVKKKYNAEPGFITMCMPKLYEILERNGVENPIICSSINKVGFRMSGSKEAYEEVLRTKRGRFIAMQVLAGGAIPPEEAIEYICGLPNIESILFGASSQRNIESTVSYIHKFDELQLTTALAS</sequence>
<dbReference type="Proteomes" id="UP000253961">
    <property type="component" value="Unassembled WGS sequence"/>
</dbReference>
<accession>A0A369PPT6</accession>
<reference evidence="1 2" key="1">
    <citation type="submission" date="2018-07" db="EMBL/GenBank/DDBJ databases">
        <title>Pedobacter sp. nov., isolated from soil.</title>
        <authorList>
            <person name="Zhou L.Y."/>
            <person name="Du Z.J."/>
        </authorList>
    </citation>
    <scope>NUCLEOTIDE SEQUENCE [LARGE SCALE GENOMIC DNA]</scope>
    <source>
        <strain evidence="1 2">JDX94</strain>
    </source>
</reference>
<dbReference type="RefSeq" id="WP_115404961.1">
    <property type="nucleotide sequence ID" value="NZ_QPKV01000015.1"/>
</dbReference>
<gene>
    <name evidence="1" type="ORF">DU508_22710</name>
</gene>
<dbReference type="AlphaFoldDB" id="A0A369PPT6"/>
<keyword evidence="2" id="KW-1185">Reference proteome</keyword>
<dbReference type="EMBL" id="QPKV01000015">
    <property type="protein sequence ID" value="RDC54302.1"/>
    <property type="molecule type" value="Genomic_DNA"/>
</dbReference>
<organism evidence="1 2">
    <name type="scientific">Pedobacter chinensis</name>
    <dbReference type="NCBI Taxonomy" id="2282421"/>
    <lineage>
        <taxon>Bacteria</taxon>
        <taxon>Pseudomonadati</taxon>
        <taxon>Bacteroidota</taxon>
        <taxon>Sphingobacteriia</taxon>
        <taxon>Sphingobacteriales</taxon>
        <taxon>Sphingobacteriaceae</taxon>
        <taxon>Pedobacter</taxon>
    </lineage>
</organism>
<protein>
    <submittedName>
        <fullName evidence="1">Uncharacterized protein</fullName>
    </submittedName>
</protein>
<dbReference type="OrthoDB" id="5043675at2"/>
<evidence type="ECO:0000313" key="2">
    <source>
        <dbReference type="Proteomes" id="UP000253961"/>
    </source>
</evidence>
<evidence type="ECO:0000313" key="1">
    <source>
        <dbReference type="EMBL" id="RDC54302.1"/>
    </source>
</evidence>